<feature type="compositionally biased region" description="Low complexity" evidence="1">
    <location>
        <begin position="143"/>
        <end position="158"/>
    </location>
</feature>
<dbReference type="AlphaFoldDB" id="A0A852WU40"/>
<protein>
    <submittedName>
        <fullName evidence="3">Uncharacterized protein</fullName>
    </submittedName>
</protein>
<feature type="region of interest" description="Disordered" evidence="1">
    <location>
        <begin position="140"/>
        <end position="182"/>
    </location>
</feature>
<keyword evidence="4" id="KW-1185">Reference proteome</keyword>
<organism evidence="3 4">
    <name type="scientific">Pedococcus badiiscoriae</name>
    <dbReference type="NCBI Taxonomy" id="642776"/>
    <lineage>
        <taxon>Bacteria</taxon>
        <taxon>Bacillati</taxon>
        <taxon>Actinomycetota</taxon>
        <taxon>Actinomycetes</taxon>
        <taxon>Micrococcales</taxon>
        <taxon>Intrasporangiaceae</taxon>
        <taxon>Pedococcus</taxon>
    </lineage>
</organism>
<comment type="caution">
    <text evidence="3">The sequence shown here is derived from an EMBL/GenBank/DDBJ whole genome shotgun (WGS) entry which is preliminary data.</text>
</comment>
<feature type="signal peptide" evidence="2">
    <location>
        <begin position="1"/>
        <end position="25"/>
    </location>
</feature>
<evidence type="ECO:0000313" key="3">
    <source>
        <dbReference type="EMBL" id="NYG08702.1"/>
    </source>
</evidence>
<proteinExistence type="predicted"/>
<accession>A0A852WU40</accession>
<evidence type="ECO:0000256" key="2">
    <source>
        <dbReference type="SAM" id="SignalP"/>
    </source>
</evidence>
<gene>
    <name evidence="3" type="ORF">BJ986_003189</name>
</gene>
<evidence type="ECO:0000313" key="4">
    <source>
        <dbReference type="Proteomes" id="UP000573599"/>
    </source>
</evidence>
<evidence type="ECO:0000256" key="1">
    <source>
        <dbReference type="SAM" id="MobiDB-lite"/>
    </source>
</evidence>
<keyword evidence="2" id="KW-0732">Signal</keyword>
<dbReference type="Proteomes" id="UP000573599">
    <property type="component" value="Unassembled WGS sequence"/>
</dbReference>
<feature type="chain" id="PRO_5032855430" evidence="2">
    <location>
        <begin position="26"/>
        <end position="265"/>
    </location>
</feature>
<reference evidence="3 4" key="1">
    <citation type="submission" date="2020-07" db="EMBL/GenBank/DDBJ databases">
        <title>Sequencing the genomes of 1000 actinobacteria strains.</title>
        <authorList>
            <person name="Klenk H.-P."/>
        </authorList>
    </citation>
    <scope>NUCLEOTIDE SEQUENCE [LARGE SCALE GENOMIC DNA]</scope>
    <source>
        <strain evidence="3 4">DSM 23987</strain>
    </source>
</reference>
<dbReference type="EMBL" id="JACCAB010000001">
    <property type="protein sequence ID" value="NYG08702.1"/>
    <property type="molecule type" value="Genomic_DNA"/>
</dbReference>
<name>A0A852WU40_9MICO</name>
<sequence length="265" mass="26681">MLRIALCAGFLCAAWILLGAGQAKADESPRPAHPGVTVRLGEAAPLVRAAERRPAAAVSAGVRHIVRPVRPAKAAVREASEGALPTVRTVFRSAAVARPVRLVSRAVGEVARVPAAIAPTLPTVPRLGPLPSVRALDLAPRLQPSAGPGPSSASQPQADATLTSATSRPVAPRSNAGDLAGFTRAPRVRPLAVASPRSTVPGLPTALLLLGSSTDQAASGIASGTTDFAALGGSGPVPQQTSVSCVLSATTAESAPTERPNHRPG</sequence>